<evidence type="ECO:0000313" key="11">
    <source>
        <dbReference type="EMBL" id="NYD56813.1"/>
    </source>
</evidence>
<name>A0A7Y9JQM8_9ACTN</name>
<feature type="transmembrane region" description="Helical" evidence="9">
    <location>
        <begin position="324"/>
        <end position="346"/>
    </location>
</feature>
<evidence type="ECO:0000256" key="9">
    <source>
        <dbReference type="SAM" id="Phobius"/>
    </source>
</evidence>
<keyword evidence="9" id="KW-0472">Membrane</keyword>
<evidence type="ECO:0000256" key="6">
    <source>
        <dbReference type="ARBA" id="ARBA00022840"/>
    </source>
</evidence>
<evidence type="ECO:0000256" key="2">
    <source>
        <dbReference type="ARBA" id="ARBA00022527"/>
    </source>
</evidence>
<dbReference type="Gene3D" id="3.30.200.20">
    <property type="entry name" value="Phosphorylase Kinase, domain 1"/>
    <property type="match status" value="1"/>
</dbReference>
<reference evidence="11 12" key="1">
    <citation type="submission" date="2020-07" db="EMBL/GenBank/DDBJ databases">
        <title>Sequencing the genomes of 1000 actinobacteria strains.</title>
        <authorList>
            <person name="Klenk H.-P."/>
        </authorList>
    </citation>
    <scope>NUCLEOTIDE SEQUENCE [LARGE SCALE GENOMIC DNA]</scope>
    <source>
        <strain evidence="11 12">DSM 18965</strain>
    </source>
</reference>
<evidence type="ECO:0000256" key="8">
    <source>
        <dbReference type="SAM" id="MobiDB-lite"/>
    </source>
</evidence>
<dbReference type="GO" id="GO:0004674">
    <property type="term" value="F:protein serine/threonine kinase activity"/>
    <property type="evidence" value="ECO:0007669"/>
    <property type="project" value="UniProtKB-KW"/>
</dbReference>
<evidence type="ECO:0000256" key="1">
    <source>
        <dbReference type="ARBA" id="ARBA00012513"/>
    </source>
</evidence>
<dbReference type="CDD" id="cd14014">
    <property type="entry name" value="STKc_PknB_like"/>
    <property type="match status" value="1"/>
</dbReference>
<keyword evidence="9" id="KW-1133">Transmembrane helix</keyword>
<feature type="compositionally biased region" description="Polar residues" evidence="8">
    <location>
        <begin position="293"/>
        <end position="305"/>
    </location>
</feature>
<keyword evidence="9" id="KW-0812">Transmembrane</keyword>
<evidence type="ECO:0000256" key="7">
    <source>
        <dbReference type="PROSITE-ProRule" id="PRU10141"/>
    </source>
</evidence>
<feature type="domain" description="Protein kinase" evidence="10">
    <location>
        <begin position="14"/>
        <end position="273"/>
    </location>
</feature>
<proteinExistence type="predicted"/>
<dbReference type="PANTHER" id="PTHR43289">
    <property type="entry name" value="MITOGEN-ACTIVATED PROTEIN KINASE KINASE KINASE 20-RELATED"/>
    <property type="match status" value="1"/>
</dbReference>
<dbReference type="EMBL" id="JACCBE010000001">
    <property type="protein sequence ID" value="NYD56813.1"/>
    <property type="molecule type" value="Genomic_DNA"/>
</dbReference>
<dbReference type="InterPro" id="IPR011009">
    <property type="entry name" value="Kinase-like_dom_sf"/>
</dbReference>
<keyword evidence="4 7" id="KW-0547">Nucleotide-binding</keyword>
<dbReference type="Proteomes" id="UP000516957">
    <property type="component" value="Unassembled WGS sequence"/>
</dbReference>
<dbReference type="PROSITE" id="PS00108">
    <property type="entry name" value="PROTEIN_KINASE_ST"/>
    <property type="match status" value="1"/>
</dbReference>
<evidence type="ECO:0000256" key="4">
    <source>
        <dbReference type="ARBA" id="ARBA00022741"/>
    </source>
</evidence>
<dbReference type="GO" id="GO:0005524">
    <property type="term" value="F:ATP binding"/>
    <property type="evidence" value="ECO:0007669"/>
    <property type="project" value="UniProtKB-UniRule"/>
</dbReference>
<sequence length="498" mass="52789">MSTGQRIPQRLGRYAVRRRIGSGGFATVWLAYDEHLDSPVAVKVLADNWTDDAQVRRRFLEEGRYLRRVESPHVVGVYDAGELDDGRPYLVMSYADQGTLADRLEIDGLTPAQSLEIVRQVGAGLTALHARDILHRDVKPANVLFRTVEGEVRAMLGDLGLGKALDVSSRLTMVAGSPSYVAPEQARAEAPDARADQYSLGAVAYLLLAGRPAFSHASLRAAADPQPPAPVGGDLPAAVDDVVRRALAVEREERWPDVATFVAELGAALEPVVSGAGEPATAPWLPVDPELTQPGNRPSLHTPSASLRDPEPPRPPRRPRRRRLVALTAVAGLLAAAGGAWAGAAIEQGSRPDLRVLSDEGGTLSVEVPADWERSVGGEGWAGPEGDGSYAALSVGTDASWTDPAREAEGVFLGLMPGGDLPELVPTHPECDEQQSPVVEEGEVPSVTVLSTGCGGGTGVVVERVLQVAGNRLLWVQVRSLDRPTANRVLDSVTTSGI</sequence>
<dbReference type="PANTHER" id="PTHR43289:SF6">
    <property type="entry name" value="SERINE_THREONINE-PROTEIN KINASE NEKL-3"/>
    <property type="match status" value="1"/>
</dbReference>
<accession>A0A7Y9JQM8</accession>
<dbReference type="Gene3D" id="1.10.510.10">
    <property type="entry name" value="Transferase(Phosphotransferase) domain 1"/>
    <property type="match status" value="1"/>
</dbReference>
<feature type="region of interest" description="Disordered" evidence="8">
    <location>
        <begin position="275"/>
        <end position="321"/>
    </location>
</feature>
<keyword evidence="12" id="KW-1185">Reference proteome</keyword>
<evidence type="ECO:0000259" key="10">
    <source>
        <dbReference type="PROSITE" id="PS50011"/>
    </source>
</evidence>
<dbReference type="RefSeq" id="WP_338088071.1">
    <property type="nucleotide sequence ID" value="NZ_JACCBE010000001.1"/>
</dbReference>
<dbReference type="PROSITE" id="PS50011">
    <property type="entry name" value="PROTEIN_KINASE_DOM"/>
    <property type="match status" value="1"/>
</dbReference>
<dbReference type="Pfam" id="PF00069">
    <property type="entry name" value="Pkinase"/>
    <property type="match status" value="1"/>
</dbReference>
<keyword evidence="3" id="KW-0808">Transferase</keyword>
<evidence type="ECO:0000256" key="5">
    <source>
        <dbReference type="ARBA" id="ARBA00022777"/>
    </source>
</evidence>
<keyword evidence="6 7" id="KW-0067">ATP-binding</keyword>
<dbReference type="InterPro" id="IPR017441">
    <property type="entry name" value="Protein_kinase_ATP_BS"/>
</dbReference>
<keyword evidence="5" id="KW-0418">Kinase</keyword>
<dbReference type="SUPFAM" id="SSF56112">
    <property type="entry name" value="Protein kinase-like (PK-like)"/>
    <property type="match status" value="1"/>
</dbReference>
<evidence type="ECO:0000313" key="12">
    <source>
        <dbReference type="Proteomes" id="UP000516957"/>
    </source>
</evidence>
<protein>
    <recommendedName>
        <fullName evidence="1">non-specific serine/threonine protein kinase</fullName>
        <ecNumber evidence="1">2.7.11.1</ecNumber>
    </recommendedName>
</protein>
<dbReference type="AlphaFoldDB" id="A0A7Y9JQM8"/>
<dbReference type="InterPro" id="IPR008271">
    <property type="entry name" value="Ser/Thr_kinase_AS"/>
</dbReference>
<comment type="caution">
    <text evidence="11">The sequence shown here is derived from an EMBL/GenBank/DDBJ whole genome shotgun (WGS) entry which is preliminary data.</text>
</comment>
<feature type="binding site" evidence="7">
    <location>
        <position position="43"/>
    </location>
    <ligand>
        <name>ATP</name>
        <dbReference type="ChEBI" id="CHEBI:30616"/>
    </ligand>
</feature>
<dbReference type="EC" id="2.7.11.1" evidence="1"/>
<gene>
    <name evidence="11" type="ORF">BKA08_001051</name>
</gene>
<organism evidence="11 12">
    <name type="scientific">Nocardioides marinisabuli</name>
    <dbReference type="NCBI Taxonomy" id="419476"/>
    <lineage>
        <taxon>Bacteria</taxon>
        <taxon>Bacillati</taxon>
        <taxon>Actinomycetota</taxon>
        <taxon>Actinomycetes</taxon>
        <taxon>Propionibacteriales</taxon>
        <taxon>Nocardioidaceae</taxon>
        <taxon>Nocardioides</taxon>
    </lineage>
</organism>
<dbReference type="PROSITE" id="PS00107">
    <property type="entry name" value="PROTEIN_KINASE_ATP"/>
    <property type="match status" value="1"/>
</dbReference>
<dbReference type="InterPro" id="IPR000719">
    <property type="entry name" value="Prot_kinase_dom"/>
</dbReference>
<keyword evidence="2" id="KW-0723">Serine/threonine-protein kinase</keyword>
<dbReference type="SMART" id="SM00220">
    <property type="entry name" value="S_TKc"/>
    <property type="match status" value="1"/>
</dbReference>
<evidence type="ECO:0000256" key="3">
    <source>
        <dbReference type="ARBA" id="ARBA00022679"/>
    </source>
</evidence>